<dbReference type="Proteomes" id="UP000655225">
    <property type="component" value="Unassembled WGS sequence"/>
</dbReference>
<comment type="caution">
    <text evidence="5">The sequence shown here is derived from an EMBL/GenBank/DDBJ whole genome shotgun (WGS) entry which is preliminary data.</text>
</comment>
<gene>
    <name evidence="5" type="ORF">HHK36_012274</name>
</gene>
<evidence type="ECO:0000259" key="4">
    <source>
        <dbReference type="PROSITE" id="PS51667"/>
    </source>
</evidence>
<feature type="region of interest" description="Disordered" evidence="3">
    <location>
        <begin position="241"/>
        <end position="303"/>
    </location>
</feature>
<dbReference type="EMBL" id="JABCRI010000008">
    <property type="protein sequence ID" value="KAF8401340.1"/>
    <property type="molecule type" value="Genomic_DNA"/>
</dbReference>
<dbReference type="AlphaFoldDB" id="A0A834Z8G4"/>
<feature type="compositionally biased region" description="Low complexity" evidence="3">
    <location>
        <begin position="368"/>
        <end position="383"/>
    </location>
</feature>
<feature type="domain" description="WRC" evidence="4">
    <location>
        <begin position="320"/>
        <end position="364"/>
    </location>
</feature>
<reference evidence="5 6" key="1">
    <citation type="submission" date="2020-04" db="EMBL/GenBank/DDBJ databases">
        <title>Plant Genome Project.</title>
        <authorList>
            <person name="Zhang R.-G."/>
        </authorList>
    </citation>
    <scope>NUCLEOTIDE SEQUENCE [LARGE SCALE GENOMIC DNA]</scope>
    <source>
        <strain evidence="5">YNK0</strain>
        <tissue evidence="5">Leaf</tissue>
    </source>
</reference>
<evidence type="ECO:0000256" key="3">
    <source>
        <dbReference type="SAM" id="MobiDB-lite"/>
    </source>
</evidence>
<accession>A0A834Z8G4</accession>
<proteinExistence type="predicted"/>
<sequence length="399" mass="44374">MKTIMDYLQRQYVFQCLMGLNESFAHAMGHILLLDQLPPINKVFSLVLQEERQHTISTSFGSSSGSSNHNTTALLTKAASSPPTLYGNGKTNNKNRPICAHCGIAGHTIEKWAIEHALFDLKNKRSLRTIMGSSVITPEDVLESLMNDGTIDAIRLKIINQLKANEELKNNTITMVEQSKVLNTPGAEKQTKRELFDALRLELETPVLEKASKSVWELILDNDGLGKEINETVERVFCRLSGQEPPLFPPNGEAQPEKAKEREKEEENSDSSSKKRSFSEMSMQGGADEVADGSSDPPTILEESVLGGSSLCFNYKDNMEPEPRRCKRTDGRKWRCNKDVVPGQKYCERHMNRGRPCSRKHVEASQLTTATPTASTTPNTDTDLVNSNTNLSVSYPSES</sequence>
<evidence type="ECO:0000313" key="5">
    <source>
        <dbReference type="EMBL" id="KAF8401340.1"/>
    </source>
</evidence>
<keyword evidence="1" id="KW-0539">Nucleus</keyword>
<keyword evidence="6" id="KW-1185">Reference proteome</keyword>
<evidence type="ECO:0000256" key="2">
    <source>
        <dbReference type="PROSITE-ProRule" id="PRU01002"/>
    </source>
</evidence>
<organism evidence="5 6">
    <name type="scientific">Tetracentron sinense</name>
    <name type="common">Spur-leaf</name>
    <dbReference type="NCBI Taxonomy" id="13715"/>
    <lineage>
        <taxon>Eukaryota</taxon>
        <taxon>Viridiplantae</taxon>
        <taxon>Streptophyta</taxon>
        <taxon>Embryophyta</taxon>
        <taxon>Tracheophyta</taxon>
        <taxon>Spermatophyta</taxon>
        <taxon>Magnoliopsida</taxon>
        <taxon>Trochodendrales</taxon>
        <taxon>Trochodendraceae</taxon>
        <taxon>Tetracentron</taxon>
    </lineage>
</organism>
<dbReference type="OrthoDB" id="2021066at2759"/>
<dbReference type="Pfam" id="PF08879">
    <property type="entry name" value="WRC"/>
    <property type="match status" value="1"/>
</dbReference>
<dbReference type="SMR" id="A0A834Z8G4"/>
<evidence type="ECO:0000313" key="6">
    <source>
        <dbReference type="Proteomes" id="UP000655225"/>
    </source>
</evidence>
<feature type="compositionally biased region" description="Basic and acidic residues" evidence="3">
    <location>
        <begin position="255"/>
        <end position="265"/>
    </location>
</feature>
<evidence type="ECO:0000256" key="1">
    <source>
        <dbReference type="ARBA" id="ARBA00023242"/>
    </source>
</evidence>
<name>A0A834Z8G4_TETSI</name>
<dbReference type="PANTHER" id="PTHR34356">
    <property type="entry name" value="ANTIGENIC HEAT-STABLE PROTEIN"/>
    <property type="match status" value="1"/>
</dbReference>
<dbReference type="InterPro" id="IPR014977">
    <property type="entry name" value="WRC_dom"/>
</dbReference>
<dbReference type="PROSITE" id="PS51667">
    <property type="entry name" value="WRC"/>
    <property type="match status" value="1"/>
</dbReference>
<dbReference type="PANTHER" id="PTHR34356:SF1">
    <property type="entry name" value="ANTIGENIC HEAT-STABLE PROTEIN"/>
    <property type="match status" value="1"/>
</dbReference>
<feature type="region of interest" description="Disordered" evidence="3">
    <location>
        <begin position="355"/>
        <end position="399"/>
    </location>
</feature>
<protein>
    <recommendedName>
        <fullName evidence="4">WRC domain-containing protein</fullName>
    </recommendedName>
</protein>
<feature type="compositionally biased region" description="Polar residues" evidence="3">
    <location>
        <begin position="384"/>
        <end position="399"/>
    </location>
</feature>
<comment type="caution">
    <text evidence="2">Lacks conserved residue(s) required for the propagation of feature annotation.</text>
</comment>
<dbReference type="OMA" id="EMESEPW"/>